<dbReference type="Gene3D" id="1.50.10.10">
    <property type="match status" value="1"/>
</dbReference>
<sequence length="55" mass="6046">MKWEGQPETWNPSSPAENTNLHVTVTDYSHDAGVAGCLAKALTYYAAGTEKIWYA</sequence>
<dbReference type="GO" id="GO:0008810">
    <property type="term" value="F:cellulase activity"/>
    <property type="evidence" value="ECO:0007669"/>
    <property type="project" value="InterPro"/>
</dbReference>
<name>W7YMW2_9BACT</name>
<dbReference type="EMBL" id="BAMD01000221">
    <property type="protein sequence ID" value="GAF06016.1"/>
    <property type="molecule type" value="Genomic_DNA"/>
</dbReference>
<dbReference type="eggNOG" id="COG5297">
    <property type="taxonomic scope" value="Bacteria"/>
</dbReference>
<dbReference type="GO" id="GO:0030245">
    <property type="term" value="P:cellulose catabolic process"/>
    <property type="evidence" value="ECO:0007669"/>
    <property type="project" value="InterPro"/>
</dbReference>
<evidence type="ECO:0000313" key="1">
    <source>
        <dbReference type="EMBL" id="GAF06016.1"/>
    </source>
</evidence>
<keyword evidence="2" id="KW-1185">Reference proteome</keyword>
<proteinExistence type="predicted"/>
<reference evidence="1 2" key="1">
    <citation type="journal article" date="2014" name="Genome Announc.">
        <title>Draft Genome Sequence of Cytophaga fermentans JCM 21142T, a Facultative Anaerobe Isolated from Marine Mud.</title>
        <authorList>
            <person name="Starns D."/>
            <person name="Oshima K."/>
            <person name="Suda W."/>
            <person name="Iino T."/>
            <person name="Yuki M."/>
            <person name="Inoue J."/>
            <person name="Kitamura K."/>
            <person name="Iida T."/>
            <person name="Darby A."/>
            <person name="Hattori M."/>
            <person name="Ohkuma M."/>
        </authorList>
    </citation>
    <scope>NUCLEOTIDE SEQUENCE [LARGE SCALE GENOMIC DNA]</scope>
    <source>
        <strain evidence="1 2">JCM 21142</strain>
    </source>
</reference>
<dbReference type="InterPro" id="IPR012341">
    <property type="entry name" value="6hp_glycosidase-like_sf"/>
</dbReference>
<protein>
    <submittedName>
        <fullName evidence="1">Endoglucanase F</fullName>
    </submittedName>
</protein>
<organism evidence="1 2">
    <name type="scientific">Saccharicrinis fermentans DSM 9555 = JCM 21142</name>
    <dbReference type="NCBI Taxonomy" id="869213"/>
    <lineage>
        <taxon>Bacteria</taxon>
        <taxon>Pseudomonadati</taxon>
        <taxon>Bacteroidota</taxon>
        <taxon>Bacteroidia</taxon>
        <taxon>Marinilabiliales</taxon>
        <taxon>Marinilabiliaceae</taxon>
        <taxon>Saccharicrinis</taxon>
    </lineage>
</organism>
<evidence type="ECO:0000313" key="2">
    <source>
        <dbReference type="Proteomes" id="UP000019402"/>
    </source>
</evidence>
<dbReference type="SUPFAM" id="SSF48208">
    <property type="entry name" value="Six-hairpin glycosidases"/>
    <property type="match status" value="1"/>
</dbReference>
<gene>
    <name evidence="1" type="ORF">JCM21142_134783</name>
</gene>
<accession>W7YMW2</accession>
<dbReference type="AlphaFoldDB" id="W7YMW2"/>
<dbReference type="Pfam" id="PF02011">
    <property type="entry name" value="Glyco_hydro_48"/>
    <property type="match status" value="1"/>
</dbReference>
<dbReference type="RefSeq" id="WP_235208389.1">
    <property type="nucleotide sequence ID" value="NZ_BAMD01000221.1"/>
</dbReference>
<dbReference type="InterPro" id="IPR008928">
    <property type="entry name" value="6-hairpin_glycosidase_sf"/>
</dbReference>
<dbReference type="InterPro" id="IPR000556">
    <property type="entry name" value="Glyco_hydro_48F"/>
</dbReference>
<comment type="caution">
    <text evidence="1">The sequence shown here is derived from an EMBL/GenBank/DDBJ whole genome shotgun (WGS) entry which is preliminary data.</text>
</comment>
<dbReference type="Proteomes" id="UP000019402">
    <property type="component" value="Unassembled WGS sequence"/>
</dbReference>